<keyword evidence="3" id="KW-1185">Reference proteome</keyword>
<sequence>MKKYIPKNSLKGCYKEKGLFSLPTDYIVFDTETTGTDPYTSRVIEIGAIKYRNLEKIEEFNMLINPEEAISSFITQLTGIRNNDVVNQPTIDIVLKDFYDFVGKLPLIAHNAIFDIQMIAGEAYRCDMSFLQNEVIDTVPMARVTIPKPWVENHKLETIKNFLGLANGSHRALDDCETCNCIYQLYYDKNTQKK</sequence>
<reference evidence="2 3" key="1">
    <citation type="submission" date="2023-07" db="EMBL/GenBank/DDBJ databases">
        <title>Genomic Encyclopedia of Type Strains, Phase IV (KMG-IV): sequencing the most valuable type-strain genomes for metagenomic binning, comparative biology and taxonomic classification.</title>
        <authorList>
            <person name="Goeker M."/>
        </authorList>
    </citation>
    <scope>NUCLEOTIDE SEQUENCE [LARGE SCALE GENOMIC DNA]</scope>
    <source>
        <strain evidence="2 3">DSM 16784</strain>
    </source>
</reference>
<dbReference type="InterPro" id="IPR036397">
    <property type="entry name" value="RNaseH_sf"/>
</dbReference>
<feature type="domain" description="Exonuclease" evidence="1">
    <location>
        <begin position="25"/>
        <end position="192"/>
    </location>
</feature>
<organism evidence="2 3">
    <name type="scientific">Breznakia pachnodae</name>
    <dbReference type="NCBI Taxonomy" id="265178"/>
    <lineage>
        <taxon>Bacteria</taxon>
        <taxon>Bacillati</taxon>
        <taxon>Bacillota</taxon>
        <taxon>Erysipelotrichia</taxon>
        <taxon>Erysipelotrichales</taxon>
        <taxon>Erysipelotrichaceae</taxon>
        <taxon>Breznakia</taxon>
    </lineage>
</organism>
<name>A0ABU0DY20_9FIRM</name>
<dbReference type="NCBIfam" id="TIGR00573">
    <property type="entry name" value="dnaq"/>
    <property type="match status" value="1"/>
</dbReference>
<dbReference type="InterPro" id="IPR012337">
    <property type="entry name" value="RNaseH-like_sf"/>
</dbReference>
<dbReference type="InterPro" id="IPR013520">
    <property type="entry name" value="Ribonucl_H"/>
</dbReference>
<keyword evidence="2" id="KW-0269">Exonuclease</keyword>
<dbReference type="GO" id="GO:0004527">
    <property type="term" value="F:exonuclease activity"/>
    <property type="evidence" value="ECO:0007669"/>
    <property type="project" value="UniProtKB-KW"/>
</dbReference>
<keyword evidence="2" id="KW-0540">Nuclease</keyword>
<comment type="caution">
    <text evidence="2">The sequence shown here is derived from an EMBL/GenBank/DDBJ whole genome shotgun (WGS) entry which is preliminary data.</text>
</comment>
<dbReference type="Pfam" id="PF00929">
    <property type="entry name" value="RNase_T"/>
    <property type="match status" value="1"/>
</dbReference>
<evidence type="ECO:0000313" key="2">
    <source>
        <dbReference type="EMBL" id="MDQ0359536.1"/>
    </source>
</evidence>
<dbReference type="Proteomes" id="UP001230220">
    <property type="component" value="Unassembled WGS sequence"/>
</dbReference>
<protein>
    <submittedName>
        <fullName evidence="2">DNA polymerase III epsilon subunit family exonuclease</fullName>
    </submittedName>
</protein>
<evidence type="ECO:0000313" key="3">
    <source>
        <dbReference type="Proteomes" id="UP001230220"/>
    </source>
</evidence>
<dbReference type="EMBL" id="JAUSUR010000001">
    <property type="protein sequence ID" value="MDQ0359536.1"/>
    <property type="molecule type" value="Genomic_DNA"/>
</dbReference>
<dbReference type="PANTHER" id="PTHR30231">
    <property type="entry name" value="DNA POLYMERASE III SUBUNIT EPSILON"/>
    <property type="match status" value="1"/>
</dbReference>
<keyword evidence="2" id="KW-0378">Hydrolase</keyword>
<dbReference type="Gene3D" id="3.30.420.10">
    <property type="entry name" value="Ribonuclease H-like superfamily/Ribonuclease H"/>
    <property type="match status" value="1"/>
</dbReference>
<dbReference type="SUPFAM" id="SSF53098">
    <property type="entry name" value="Ribonuclease H-like"/>
    <property type="match status" value="1"/>
</dbReference>
<accession>A0ABU0DY20</accession>
<dbReference type="PANTHER" id="PTHR30231:SF41">
    <property type="entry name" value="DNA POLYMERASE III SUBUNIT EPSILON"/>
    <property type="match status" value="1"/>
</dbReference>
<dbReference type="SMART" id="SM00479">
    <property type="entry name" value="EXOIII"/>
    <property type="match status" value="1"/>
</dbReference>
<gene>
    <name evidence="2" type="ORF">J2S15_000267</name>
</gene>
<proteinExistence type="predicted"/>
<evidence type="ECO:0000259" key="1">
    <source>
        <dbReference type="SMART" id="SM00479"/>
    </source>
</evidence>
<dbReference type="CDD" id="cd06127">
    <property type="entry name" value="DEDDh"/>
    <property type="match status" value="1"/>
</dbReference>
<dbReference type="RefSeq" id="WP_307404724.1">
    <property type="nucleotide sequence ID" value="NZ_JAUSUR010000001.1"/>
</dbReference>
<dbReference type="InterPro" id="IPR006054">
    <property type="entry name" value="DnaQ"/>
</dbReference>